<gene>
    <name evidence="2" type="ORF">GRI42_11330</name>
</gene>
<keyword evidence="1" id="KW-0732">Signal</keyword>
<dbReference type="InterPro" id="IPR030972">
    <property type="entry name" value="UrcA_uranyl"/>
</dbReference>
<evidence type="ECO:0000256" key="1">
    <source>
        <dbReference type="SAM" id="SignalP"/>
    </source>
</evidence>
<sequence length="101" mass="10932">MKTPIIMIAMLSLSAPALAGGDMPVKTSTEVAYQDLNLATAQGQKKLSDRIDIAARRVCKLDNSITGTRIRDRDAERCYVAAKERANQQFAAVVEQHAKGG</sequence>
<comment type="caution">
    <text evidence="2">The sequence shown here is derived from an EMBL/GenBank/DDBJ whole genome shotgun (WGS) entry which is preliminary data.</text>
</comment>
<dbReference type="Proteomes" id="UP000444185">
    <property type="component" value="Unassembled WGS sequence"/>
</dbReference>
<reference evidence="2 3" key="1">
    <citation type="submission" date="2019-12" db="EMBL/GenBank/DDBJ databases">
        <title>Genomic-based taxomic classification of the family Erythrobacteraceae.</title>
        <authorList>
            <person name="Xu L."/>
        </authorList>
    </citation>
    <scope>NUCLEOTIDE SEQUENCE [LARGE SCALE GENOMIC DNA]</scope>
    <source>
        <strain evidence="2 3">DSM 16225</strain>
    </source>
</reference>
<organism evidence="2 3">
    <name type="scientific">Qipengyuania gaetbuli</name>
    <dbReference type="NCBI Taxonomy" id="266952"/>
    <lineage>
        <taxon>Bacteria</taxon>
        <taxon>Pseudomonadati</taxon>
        <taxon>Pseudomonadota</taxon>
        <taxon>Alphaproteobacteria</taxon>
        <taxon>Sphingomonadales</taxon>
        <taxon>Erythrobacteraceae</taxon>
        <taxon>Qipengyuania</taxon>
    </lineage>
</organism>
<evidence type="ECO:0000313" key="3">
    <source>
        <dbReference type="Proteomes" id="UP000444185"/>
    </source>
</evidence>
<dbReference type="OrthoDB" id="7450905at2"/>
<dbReference type="EMBL" id="WTYF01000004">
    <property type="protein sequence ID" value="MXO51893.1"/>
    <property type="molecule type" value="Genomic_DNA"/>
</dbReference>
<feature type="chain" id="PRO_5032733558" evidence="1">
    <location>
        <begin position="20"/>
        <end position="101"/>
    </location>
</feature>
<accession>A0A844Y3J7</accession>
<dbReference type="AlphaFoldDB" id="A0A844Y3J7"/>
<name>A0A844Y3J7_9SPHN</name>
<evidence type="ECO:0000313" key="2">
    <source>
        <dbReference type="EMBL" id="MXO51893.1"/>
    </source>
</evidence>
<dbReference type="NCBIfam" id="TIGR04433">
    <property type="entry name" value="UrcA_uranyl"/>
    <property type="match status" value="1"/>
</dbReference>
<keyword evidence="3" id="KW-1185">Reference proteome</keyword>
<dbReference type="RefSeq" id="WP_160608588.1">
    <property type="nucleotide sequence ID" value="NZ_JAHVHS010000004.1"/>
</dbReference>
<feature type="signal peptide" evidence="1">
    <location>
        <begin position="1"/>
        <end position="19"/>
    </location>
</feature>
<protein>
    <submittedName>
        <fullName evidence="2">UrcA family protein</fullName>
    </submittedName>
</protein>
<proteinExistence type="predicted"/>